<accession>A0ABW6BJT4</accession>
<evidence type="ECO:0000313" key="3">
    <source>
        <dbReference type="Proteomes" id="UP001597525"/>
    </source>
</evidence>
<organism evidence="2 3">
    <name type="scientific">Sphingobacterium bambusae</name>
    <dbReference type="NCBI Taxonomy" id="662858"/>
    <lineage>
        <taxon>Bacteria</taxon>
        <taxon>Pseudomonadati</taxon>
        <taxon>Bacteroidota</taxon>
        <taxon>Sphingobacteriia</taxon>
        <taxon>Sphingobacteriales</taxon>
        <taxon>Sphingobacteriaceae</taxon>
        <taxon>Sphingobacterium</taxon>
    </lineage>
</organism>
<gene>
    <name evidence="2" type="ORF">ACFS7Y_16990</name>
</gene>
<feature type="signal peptide" evidence="1">
    <location>
        <begin position="1"/>
        <end position="21"/>
    </location>
</feature>
<evidence type="ECO:0008006" key="4">
    <source>
        <dbReference type="Google" id="ProtNLM"/>
    </source>
</evidence>
<evidence type="ECO:0000256" key="1">
    <source>
        <dbReference type="SAM" id="SignalP"/>
    </source>
</evidence>
<comment type="caution">
    <text evidence="2">The sequence shown here is derived from an EMBL/GenBank/DDBJ whole genome shotgun (WGS) entry which is preliminary data.</text>
</comment>
<dbReference type="EMBL" id="JBHUPB010000011">
    <property type="protein sequence ID" value="MFD2969092.1"/>
    <property type="molecule type" value="Genomic_DNA"/>
</dbReference>
<keyword evidence="3" id="KW-1185">Reference proteome</keyword>
<dbReference type="RefSeq" id="WP_320184581.1">
    <property type="nucleotide sequence ID" value="NZ_CP138332.1"/>
</dbReference>
<proteinExistence type="predicted"/>
<dbReference type="PROSITE" id="PS51257">
    <property type="entry name" value="PROKAR_LIPOPROTEIN"/>
    <property type="match status" value="1"/>
</dbReference>
<dbReference type="InterPro" id="IPR032675">
    <property type="entry name" value="LRR_dom_sf"/>
</dbReference>
<feature type="chain" id="PRO_5046166176" description="Leucine-rich repeat domain-containing protein" evidence="1">
    <location>
        <begin position="22"/>
        <end position="262"/>
    </location>
</feature>
<name>A0ABW6BJT4_9SPHI</name>
<reference evidence="3" key="1">
    <citation type="journal article" date="2019" name="Int. J. Syst. Evol. Microbiol.">
        <title>The Global Catalogue of Microorganisms (GCM) 10K type strain sequencing project: providing services to taxonomists for standard genome sequencing and annotation.</title>
        <authorList>
            <consortium name="The Broad Institute Genomics Platform"/>
            <consortium name="The Broad Institute Genome Sequencing Center for Infectious Disease"/>
            <person name="Wu L."/>
            <person name="Ma J."/>
        </authorList>
    </citation>
    <scope>NUCLEOTIDE SEQUENCE [LARGE SCALE GENOMIC DNA]</scope>
    <source>
        <strain evidence="3">KCTC 22814</strain>
    </source>
</reference>
<protein>
    <recommendedName>
        <fullName evidence="4">Leucine-rich repeat domain-containing protein</fullName>
    </recommendedName>
</protein>
<dbReference type="SUPFAM" id="SSF52058">
    <property type="entry name" value="L domain-like"/>
    <property type="match status" value="1"/>
</dbReference>
<dbReference type="Gene3D" id="3.80.10.10">
    <property type="entry name" value="Ribonuclease Inhibitor"/>
    <property type="match status" value="1"/>
</dbReference>
<keyword evidence="1" id="KW-0732">Signal</keyword>
<evidence type="ECO:0000313" key="2">
    <source>
        <dbReference type="EMBL" id="MFD2969092.1"/>
    </source>
</evidence>
<sequence>MKKLNTFLLAFMLLGSTAVLQSCSKDDAPVAEEEEQIDENTLEVEFENADLASFIREQLELATTAKITRGDLKKLSSLNIRTAIERRQTLANVSSLKGLEHATELTLLDFGNTKVNDLTPIAGLTKVTYLRMNETPVTDLSPVADYTTLTYFNANQAGSITDIAALDKNVNIEQIILRGNAIGDKMMTTIAKFGKLSRLNIRSTGVTNITVLGEMMAKGALLKTTPGYVETDAELDLRGNNITDFSPIQSYIDDNTAVPVSM</sequence>
<dbReference type="Proteomes" id="UP001597525">
    <property type="component" value="Unassembled WGS sequence"/>
</dbReference>